<organism evidence="2 3">
    <name type="scientific">Saitoella complicata (strain BCRC 22490 / CBS 7301 / JCM 7358 / NBRC 10748 / NRRL Y-17804)</name>
    <dbReference type="NCBI Taxonomy" id="698492"/>
    <lineage>
        <taxon>Eukaryota</taxon>
        <taxon>Fungi</taxon>
        <taxon>Dikarya</taxon>
        <taxon>Ascomycota</taxon>
        <taxon>Taphrinomycotina</taxon>
        <taxon>Taphrinomycotina incertae sedis</taxon>
        <taxon>Saitoella</taxon>
    </lineage>
</organism>
<dbReference type="AlphaFoldDB" id="A0A0E9NJS1"/>
<feature type="compositionally biased region" description="Low complexity" evidence="1">
    <location>
        <begin position="105"/>
        <end position="115"/>
    </location>
</feature>
<feature type="region of interest" description="Disordered" evidence="1">
    <location>
        <begin position="237"/>
        <end position="285"/>
    </location>
</feature>
<protein>
    <submittedName>
        <fullName evidence="2">Uncharacterized protein</fullName>
    </submittedName>
</protein>
<feature type="region of interest" description="Disordered" evidence="1">
    <location>
        <begin position="186"/>
        <end position="205"/>
    </location>
</feature>
<reference evidence="2 3" key="2">
    <citation type="journal article" date="2014" name="J. Gen. Appl. Microbiol.">
        <title>The early diverging ascomycetous budding yeast Saitoella complicata has three histone deacetylases belonging to the Clr6, Hos2, and Rpd3 lineages.</title>
        <authorList>
            <person name="Nishida H."/>
            <person name="Matsumoto T."/>
            <person name="Kondo S."/>
            <person name="Hamamoto M."/>
            <person name="Yoshikawa H."/>
        </authorList>
    </citation>
    <scope>NUCLEOTIDE SEQUENCE [LARGE SCALE GENOMIC DNA]</scope>
    <source>
        <strain evidence="2 3">NRRL Y-17804</strain>
    </source>
</reference>
<proteinExistence type="predicted"/>
<dbReference type="EMBL" id="BACD03000027">
    <property type="protein sequence ID" value="GAO49926.1"/>
    <property type="molecule type" value="Genomic_DNA"/>
</dbReference>
<sequence>MPLGLRGDYMIQDTEERDTLAKSLERLRTELLAGTASAESLLKKLDKTNYEIRRFRDVLRVKAITDTTNDQDYTPLKTKRYHPIRAGSGGTPLYLQHHSLLPFQPTSTPTSPTVSDNDDDSVSRPSTALSTRSAPVTSSPLTSLYTDSDDDGAGEGDEGEGEGWERSDPTFGRLKRMLSNLCEEAQAAVSAPTSPAPAPRNMGNGLGIEMQVCTPRRGGGKERYGQDVKMTIGHKWTKSMDGSPVKPAQFTPPSSVSSNASADESEDNDDDAGEPTPIRKRPGLVRNMSSSTLLPVAEGGRKIFEAAAEGVEKAILGLDEAVIELLDVRNGRNQEVGEGEGLRRAPRGLMLLAVLVLLVGAMWRYALGAGERGCVCGPAGMEEVRLLFVVRRLSHIHFVCAVRASEVRASILLRGINARARASFCLVLAMFGFTIRWQQHQQQPPMPPSRP</sequence>
<feature type="compositionally biased region" description="Acidic residues" evidence="1">
    <location>
        <begin position="147"/>
        <end position="162"/>
    </location>
</feature>
<feature type="compositionally biased region" description="Polar residues" evidence="1">
    <location>
        <begin position="127"/>
        <end position="146"/>
    </location>
</feature>
<accession>A0A0E9NJS1</accession>
<reference evidence="2 3" key="3">
    <citation type="journal article" date="2015" name="Genome Announc.">
        <title>Draft Genome Sequence of the Archiascomycetous Yeast Saitoella complicata.</title>
        <authorList>
            <person name="Yamauchi K."/>
            <person name="Kondo S."/>
            <person name="Hamamoto M."/>
            <person name="Takahashi Y."/>
            <person name="Ogura Y."/>
            <person name="Hayashi T."/>
            <person name="Nishida H."/>
        </authorList>
    </citation>
    <scope>NUCLEOTIDE SEQUENCE [LARGE SCALE GENOMIC DNA]</scope>
    <source>
        <strain evidence="2 3">NRRL Y-17804</strain>
    </source>
</reference>
<evidence type="ECO:0000256" key="1">
    <source>
        <dbReference type="SAM" id="MobiDB-lite"/>
    </source>
</evidence>
<reference evidence="2 3" key="1">
    <citation type="journal article" date="2011" name="J. Gen. Appl. Microbiol.">
        <title>Draft genome sequencing of the enigmatic yeast Saitoella complicata.</title>
        <authorList>
            <person name="Nishida H."/>
            <person name="Hamamoto M."/>
            <person name="Sugiyama J."/>
        </authorList>
    </citation>
    <scope>NUCLEOTIDE SEQUENCE [LARGE SCALE GENOMIC DNA]</scope>
    <source>
        <strain evidence="2 3">NRRL Y-17804</strain>
    </source>
</reference>
<comment type="caution">
    <text evidence="2">The sequence shown here is derived from an EMBL/GenBank/DDBJ whole genome shotgun (WGS) entry which is preliminary data.</text>
</comment>
<evidence type="ECO:0000313" key="2">
    <source>
        <dbReference type="EMBL" id="GAO49926.1"/>
    </source>
</evidence>
<feature type="compositionally biased region" description="Acidic residues" evidence="1">
    <location>
        <begin position="263"/>
        <end position="273"/>
    </location>
</feature>
<keyword evidence="3" id="KW-1185">Reference proteome</keyword>
<gene>
    <name evidence="2" type="ORF">G7K_4062-t1</name>
</gene>
<evidence type="ECO:0000313" key="3">
    <source>
        <dbReference type="Proteomes" id="UP000033140"/>
    </source>
</evidence>
<name>A0A0E9NJS1_SAICN</name>
<dbReference type="Proteomes" id="UP000033140">
    <property type="component" value="Unassembled WGS sequence"/>
</dbReference>
<feature type="region of interest" description="Disordered" evidence="1">
    <location>
        <begin position="101"/>
        <end position="169"/>
    </location>
</feature>